<dbReference type="PANTHER" id="PTHR41244:SF1">
    <property type="entry name" value="GLYCOSYLTRANSFERASE"/>
    <property type="match status" value="1"/>
</dbReference>
<proteinExistence type="predicted"/>
<dbReference type="CDD" id="cd11579">
    <property type="entry name" value="Glyco_tran_WbsX"/>
    <property type="match status" value="1"/>
</dbReference>
<name>A0A3E4T0T5_PHOVU</name>
<organism evidence="1 2">
    <name type="scientific">Phocaeicola vulgatus</name>
    <name type="common">Bacteroides vulgatus</name>
    <dbReference type="NCBI Taxonomy" id="821"/>
    <lineage>
        <taxon>Bacteria</taxon>
        <taxon>Pseudomonadati</taxon>
        <taxon>Bacteroidota</taxon>
        <taxon>Bacteroidia</taxon>
        <taxon>Bacteroidales</taxon>
        <taxon>Bacteroidaceae</taxon>
        <taxon>Phocaeicola</taxon>
    </lineage>
</organism>
<dbReference type="PANTHER" id="PTHR41244">
    <property type="entry name" value="RHAMNAN SYNTHESIS F"/>
    <property type="match status" value="1"/>
</dbReference>
<accession>A0A3E4T0T5</accession>
<evidence type="ECO:0000313" key="2">
    <source>
        <dbReference type="Proteomes" id="UP000261278"/>
    </source>
</evidence>
<dbReference type="Pfam" id="PF14307">
    <property type="entry name" value="Glyco_tran_WbsX"/>
    <property type="match status" value="1"/>
</dbReference>
<evidence type="ECO:0000313" key="1">
    <source>
        <dbReference type="EMBL" id="RGL84204.1"/>
    </source>
</evidence>
<dbReference type="RefSeq" id="WP_117678308.1">
    <property type="nucleotide sequence ID" value="NZ_JAKKXL010000005.1"/>
</dbReference>
<comment type="caution">
    <text evidence="1">The sequence shown here is derived from an EMBL/GenBank/DDBJ whole genome shotgun (WGS) entry which is preliminary data.</text>
</comment>
<sequence length="383" mass="44964">MKARVIAYYLPQFHPIPENDKFWGKGFTEWTNVGKAKPLFKGHYQPRVPADLGYYDLRNGWVREEQAKLAKEAGIEGFCYWHYWFGDGKELLEKPFNEVVDLGKPDFPFCLGWANHEWSTKTWTANGSSKETIAEMTYPGEKDYILHFNKYLKAFKDKRYITVDGKLLFVIFAPMDMPDFPQFKKKWNELAVQNGLKGFHFVGVRENFTVTNETTTKGHKYSLEAFDKKATKQYKDVLNRGFDGINSRGSIRANVKSTSLVIYYIKRFLMKLGIRILVKCQYKDIISNYYVEQDRWENVYPTIIPNFDRSPRSGWKTNILWYGSTPTLFKKHIIQALNLLEGRSAEHKILFLQSWNEWGEGNYVEPDLKFGHAYLEVLREVIR</sequence>
<dbReference type="EMBL" id="QSSN01000019">
    <property type="protein sequence ID" value="RGL84204.1"/>
    <property type="molecule type" value="Genomic_DNA"/>
</dbReference>
<gene>
    <name evidence="1" type="ORF">DXC44_15065</name>
</gene>
<dbReference type="AlphaFoldDB" id="A0A3E4T0T5"/>
<dbReference type="InterPro" id="IPR032719">
    <property type="entry name" value="WbsX"/>
</dbReference>
<dbReference type="Proteomes" id="UP000261278">
    <property type="component" value="Unassembled WGS sequence"/>
</dbReference>
<reference evidence="1 2" key="1">
    <citation type="submission" date="2018-08" db="EMBL/GenBank/DDBJ databases">
        <title>A genome reference for cultivated species of the human gut microbiota.</title>
        <authorList>
            <person name="Zou Y."/>
            <person name="Xue W."/>
            <person name="Luo G."/>
        </authorList>
    </citation>
    <scope>NUCLEOTIDE SEQUENCE [LARGE SCALE GENOMIC DNA]</scope>
    <source>
        <strain evidence="1 2">TF05-18</strain>
    </source>
</reference>
<protein>
    <submittedName>
        <fullName evidence="1">Lipopolysaccharide biosynthesis protein</fullName>
    </submittedName>
</protein>
<dbReference type="Gene3D" id="3.20.20.80">
    <property type="entry name" value="Glycosidases"/>
    <property type="match status" value="1"/>
</dbReference>